<reference evidence="2 3" key="3">
    <citation type="submission" date="2020-02" db="EMBL/GenBank/DDBJ databases">
        <title>Newly sequenced genome of strain CSTR1 showed variability in Candidatus Kuenenia stuttgartiensis genomes.</title>
        <authorList>
            <person name="Ding C."/>
            <person name="Adrian L."/>
        </authorList>
    </citation>
    <scope>NUCLEOTIDE SEQUENCE [LARGE SCALE GENOMIC DNA]</scope>
    <source>
        <strain evidence="2 3">CSTR1</strain>
    </source>
</reference>
<evidence type="ECO:0000313" key="3">
    <source>
        <dbReference type="Proteomes" id="UP000501926"/>
    </source>
</evidence>
<dbReference type="AlphaFoldDB" id="Q1Q0Y9"/>
<proteinExistence type="predicted"/>
<accession>Q1Q0Y9</accession>
<organism evidence="1">
    <name type="scientific">Kuenenia stuttgartiensis</name>
    <dbReference type="NCBI Taxonomy" id="174633"/>
    <lineage>
        <taxon>Bacteria</taxon>
        <taxon>Pseudomonadati</taxon>
        <taxon>Planctomycetota</taxon>
        <taxon>Candidatus Brocadiia</taxon>
        <taxon>Candidatus Brocadiales</taxon>
        <taxon>Candidatus Brocadiaceae</taxon>
        <taxon>Candidatus Kuenenia</taxon>
    </lineage>
</organism>
<gene>
    <name evidence="2" type="ORF">KsCSTR_13200</name>
    <name evidence="1" type="ORF">kuste2915</name>
</gene>
<reference evidence="1" key="1">
    <citation type="journal article" date="2006" name="Nature">
        <title>Deciphering the evolution and metabolism of an anammox bacterium from a community genome.</title>
        <authorList>
            <person name="Strous M."/>
            <person name="Pelletier E."/>
            <person name="Mangenot S."/>
            <person name="Rattei T."/>
            <person name="Lehner A."/>
            <person name="Taylor M.W."/>
            <person name="Horn M."/>
            <person name="Daims H."/>
            <person name="Bartol-Mavel D."/>
            <person name="Wincker P."/>
            <person name="Barbe V."/>
            <person name="Fonknechten N."/>
            <person name="Vallenet D."/>
            <person name="Segurens B."/>
            <person name="Schenowitz-Truong C."/>
            <person name="Medigue C."/>
            <person name="Collingro A."/>
            <person name="Snel B."/>
            <person name="Dutilh B.E."/>
            <person name="OpDenCamp H.J.M."/>
            <person name="vanDerDrift C."/>
            <person name="Cirpus I."/>
            <person name="vanDePas-Schoonen K.T."/>
            <person name="Harhangi H.R."/>
            <person name="vanNiftrik L."/>
            <person name="Schmid M."/>
            <person name="Keltjens J."/>
            <person name="vanDeVossenberg J."/>
            <person name="Kartal B."/>
            <person name="Meier H."/>
            <person name="Frishman D."/>
            <person name="Huynen M.A."/>
            <person name="Mewes H."/>
            <person name="Weissenbach J."/>
            <person name="Jetten M.S.M."/>
            <person name="Wagner M."/>
            <person name="LePaslier D."/>
        </authorList>
    </citation>
    <scope>NUCLEOTIDE SEQUENCE</scope>
</reference>
<evidence type="ECO:0000313" key="2">
    <source>
        <dbReference type="EMBL" id="QII10699.1"/>
    </source>
</evidence>
<sequence>MLCDLCFHSTYEELKRVSTLPVANASLRFHSTYEELKLGKILVKRFRICLVFILPMRN</sequence>
<reference evidence="1" key="2">
    <citation type="submission" date="2006-01" db="EMBL/GenBank/DDBJ databases">
        <authorList>
            <person name="Genoscope"/>
        </authorList>
    </citation>
    <scope>NUCLEOTIDE SEQUENCE</scope>
</reference>
<dbReference type="EMBL" id="CT573071">
    <property type="protein sequence ID" value="CAJ73668.1"/>
    <property type="molecule type" value="Genomic_DNA"/>
</dbReference>
<name>Q1Q0Y9_KUEST</name>
<protein>
    <submittedName>
        <fullName evidence="1">Uncharacterized protein</fullName>
    </submittedName>
</protein>
<dbReference type="EMBL" id="CP049055">
    <property type="protein sequence ID" value="QII10699.1"/>
    <property type="molecule type" value="Genomic_DNA"/>
</dbReference>
<dbReference type="Proteomes" id="UP000501926">
    <property type="component" value="Chromosome"/>
</dbReference>
<evidence type="ECO:0000313" key="1">
    <source>
        <dbReference type="EMBL" id="CAJ73668.1"/>
    </source>
</evidence>